<feature type="domain" description="Trypanosoma Tc-38 (p38) protein" evidence="1">
    <location>
        <begin position="129"/>
        <end position="204"/>
    </location>
</feature>
<sequence length="327" mass="36838">MTCVLAQKGGESVPGRLSQTLSGHIFSEEHHHLLSRIAWTKGWTGRVWVPVPVMELLRLPLVLGTAAPVRVTSSNGSVWVYHSSQFTVPLDAMRELWNARVRRIQAEEKDREAALLASRVAPDELPLSTNGERFDRATEECMLRRVRSHGTSSRYWATEAEAAWLYRTPFTAAYLSTPENGVVSQANELCRPVVLYNVEGTVDPSRFTELTCRRYDPVNYKGYFYKPVVALHMKALALHYNCLHEPQWITPHRAMKLGLSLIPHRKPLFLSMEVPSALVNIATTQRTRAPVPRVPPATDAGGSVRLEDDFDTSEGQYEKSLLIVPPW</sequence>
<dbReference type="KEGG" id="lmat:92515603"/>
<keyword evidence="3" id="KW-1185">Reference proteome</keyword>
<dbReference type="GeneID" id="92515603"/>
<evidence type="ECO:0000313" key="2">
    <source>
        <dbReference type="EMBL" id="KAG5481933.1"/>
    </source>
</evidence>
<dbReference type="EMBL" id="JAFEUZ010000016">
    <property type="protein sequence ID" value="KAG5481933.1"/>
    <property type="molecule type" value="Genomic_DNA"/>
</dbReference>
<evidence type="ECO:0000313" key="3">
    <source>
        <dbReference type="Proteomes" id="UP000673552"/>
    </source>
</evidence>
<accession>A0A836HSQ6</accession>
<reference evidence="3" key="2">
    <citation type="journal article" date="2021" name="Sci. Data">
        <title>Chromosome-scale genome sequencing, assembly and annotation of six genomes from subfamily Leishmaniinae.</title>
        <authorList>
            <person name="Almutairi H."/>
            <person name="Urbaniak M.D."/>
            <person name="Bates M.D."/>
            <person name="Jariyapan N."/>
            <person name="Kwakye-Nuako G."/>
            <person name="Thomaz Soccol V."/>
            <person name="Al-Salem W.S."/>
            <person name="Dillon R.J."/>
            <person name="Bates P.A."/>
            <person name="Gatherer D."/>
        </authorList>
    </citation>
    <scope>NUCLEOTIDE SEQUENCE [LARGE SCALE GENOMIC DNA]</scope>
</reference>
<organism evidence="2 3">
    <name type="scientific">Leishmania martiniquensis</name>
    <dbReference type="NCBI Taxonomy" id="1580590"/>
    <lineage>
        <taxon>Eukaryota</taxon>
        <taxon>Discoba</taxon>
        <taxon>Euglenozoa</taxon>
        <taxon>Kinetoplastea</taxon>
        <taxon>Metakinetoplastina</taxon>
        <taxon>Trypanosomatida</taxon>
        <taxon>Trypanosomatidae</taxon>
        <taxon>Leishmaniinae</taxon>
        <taxon>Leishmania</taxon>
    </lineage>
</organism>
<reference evidence="3" key="1">
    <citation type="journal article" date="2021" name="Microbiol. Resour. Announc.">
        <title>LGAAP: Leishmaniinae Genome Assembly and Annotation Pipeline.</title>
        <authorList>
            <person name="Almutairi H."/>
            <person name="Urbaniak M.D."/>
            <person name="Bates M.D."/>
            <person name="Jariyapan N."/>
            <person name="Kwakye-Nuako G."/>
            <person name="Thomaz-Soccol V."/>
            <person name="Al-Salem W.S."/>
            <person name="Dillon R.J."/>
            <person name="Bates P.A."/>
            <person name="Gatherer D."/>
        </authorList>
    </citation>
    <scope>NUCLEOTIDE SEQUENCE [LARGE SCALE GENOMIC DNA]</scope>
</reference>
<proteinExistence type="predicted"/>
<dbReference type="RefSeq" id="XP_067179726.1">
    <property type="nucleotide sequence ID" value="XM_067323091.1"/>
</dbReference>
<gene>
    <name evidence="2" type="ORF">LSCM1_05643</name>
</gene>
<dbReference type="Proteomes" id="UP000673552">
    <property type="component" value="Unassembled WGS sequence"/>
</dbReference>
<name>A0A836HSQ6_9TRYP</name>
<dbReference type="AlphaFoldDB" id="A0A836HSQ6"/>
<dbReference type="OrthoDB" id="245678at2759"/>
<comment type="caution">
    <text evidence="2">The sequence shown here is derived from an EMBL/GenBank/DDBJ whole genome shotgun (WGS) entry which is preliminary data.</text>
</comment>
<evidence type="ECO:0000259" key="1">
    <source>
        <dbReference type="Pfam" id="PF20054"/>
    </source>
</evidence>
<protein>
    <recommendedName>
        <fullName evidence="1">Trypanosoma Tc-38 (p38) protein domain-containing protein</fullName>
    </recommendedName>
</protein>
<dbReference type="InterPro" id="IPR045399">
    <property type="entry name" value="Tc-38"/>
</dbReference>
<dbReference type="Pfam" id="PF20054">
    <property type="entry name" value="Tc-38"/>
    <property type="match status" value="1"/>
</dbReference>